<dbReference type="InterPro" id="IPR018062">
    <property type="entry name" value="HTH_AraC-typ_CS"/>
</dbReference>
<dbReference type="GO" id="GO:0003700">
    <property type="term" value="F:DNA-binding transcription factor activity"/>
    <property type="evidence" value="ECO:0007669"/>
    <property type="project" value="InterPro"/>
</dbReference>
<dbReference type="InterPro" id="IPR018060">
    <property type="entry name" value="HTH_AraC"/>
</dbReference>
<name>A0A927AWN2_9BACT</name>
<dbReference type="PANTHER" id="PTHR43280">
    <property type="entry name" value="ARAC-FAMILY TRANSCRIPTIONAL REGULATOR"/>
    <property type="match status" value="1"/>
</dbReference>
<keyword evidence="2" id="KW-0238">DNA-binding</keyword>
<organism evidence="5 6">
    <name type="scientific">Spirosoma profusum</name>
    <dbReference type="NCBI Taxonomy" id="2771354"/>
    <lineage>
        <taxon>Bacteria</taxon>
        <taxon>Pseudomonadati</taxon>
        <taxon>Bacteroidota</taxon>
        <taxon>Cytophagia</taxon>
        <taxon>Cytophagales</taxon>
        <taxon>Cytophagaceae</taxon>
        <taxon>Spirosoma</taxon>
    </lineage>
</organism>
<dbReference type="AlphaFoldDB" id="A0A927AWN2"/>
<dbReference type="InterPro" id="IPR009057">
    <property type="entry name" value="Homeodomain-like_sf"/>
</dbReference>
<dbReference type="Gene3D" id="1.10.10.60">
    <property type="entry name" value="Homeodomain-like"/>
    <property type="match status" value="2"/>
</dbReference>
<dbReference type="Proteomes" id="UP000598820">
    <property type="component" value="Unassembled WGS sequence"/>
</dbReference>
<sequence>MEQPALILDPNPDHPVWRRQLFEADFYLFKQWTLDSKGSGLPYTGDSYCFSLVFSNSGQIKFDLANKAYELHTGYVVVEKGHNYDFRLYPATGSFSIIDFTDDFYEQLLDEYQLRHSSFFGNPNALTLGLRTTPVIDYLFYQLWQPGGEMSRLGRDQLVLQLVQEVVGRIENHDPNEPLTLYKRFHLNSIEQAKAYLHREFNRDLSLLDLADHCCVSPFHLGRLFKTHTGYTPYYYLVSIRLAHAERLLRDTALPVTDIGFASGFNSLEYFITAFRHRYQRSPAQYRKQGPL</sequence>
<keyword evidence="6" id="KW-1185">Reference proteome</keyword>
<dbReference type="RefSeq" id="WP_190893499.1">
    <property type="nucleotide sequence ID" value="NZ_JACWZY010000070.1"/>
</dbReference>
<dbReference type="EMBL" id="JACWZY010000070">
    <property type="protein sequence ID" value="MBD2705762.1"/>
    <property type="molecule type" value="Genomic_DNA"/>
</dbReference>
<evidence type="ECO:0000313" key="6">
    <source>
        <dbReference type="Proteomes" id="UP000598820"/>
    </source>
</evidence>
<comment type="caution">
    <text evidence="5">The sequence shown here is derived from an EMBL/GenBank/DDBJ whole genome shotgun (WGS) entry which is preliminary data.</text>
</comment>
<evidence type="ECO:0000256" key="1">
    <source>
        <dbReference type="ARBA" id="ARBA00023015"/>
    </source>
</evidence>
<evidence type="ECO:0000256" key="2">
    <source>
        <dbReference type="ARBA" id="ARBA00023125"/>
    </source>
</evidence>
<protein>
    <submittedName>
        <fullName evidence="5">Helix-turn-helix transcriptional regulator</fullName>
    </submittedName>
</protein>
<keyword evidence="1" id="KW-0805">Transcription regulation</keyword>
<evidence type="ECO:0000259" key="4">
    <source>
        <dbReference type="PROSITE" id="PS01124"/>
    </source>
</evidence>
<evidence type="ECO:0000313" key="5">
    <source>
        <dbReference type="EMBL" id="MBD2705762.1"/>
    </source>
</evidence>
<evidence type="ECO:0000256" key="3">
    <source>
        <dbReference type="ARBA" id="ARBA00023163"/>
    </source>
</evidence>
<proteinExistence type="predicted"/>
<dbReference type="PROSITE" id="PS00041">
    <property type="entry name" value="HTH_ARAC_FAMILY_1"/>
    <property type="match status" value="1"/>
</dbReference>
<dbReference type="SMART" id="SM00342">
    <property type="entry name" value="HTH_ARAC"/>
    <property type="match status" value="1"/>
</dbReference>
<dbReference type="Pfam" id="PF12833">
    <property type="entry name" value="HTH_18"/>
    <property type="match status" value="1"/>
</dbReference>
<gene>
    <name evidence="5" type="ORF">IC229_34470</name>
</gene>
<keyword evidence="3" id="KW-0804">Transcription</keyword>
<dbReference type="PANTHER" id="PTHR43280:SF2">
    <property type="entry name" value="HTH-TYPE TRANSCRIPTIONAL REGULATOR EXSA"/>
    <property type="match status" value="1"/>
</dbReference>
<accession>A0A927AWN2</accession>
<dbReference type="PROSITE" id="PS01124">
    <property type="entry name" value="HTH_ARAC_FAMILY_2"/>
    <property type="match status" value="1"/>
</dbReference>
<dbReference type="GO" id="GO:0043565">
    <property type="term" value="F:sequence-specific DNA binding"/>
    <property type="evidence" value="ECO:0007669"/>
    <property type="project" value="InterPro"/>
</dbReference>
<dbReference type="SUPFAM" id="SSF46689">
    <property type="entry name" value="Homeodomain-like"/>
    <property type="match status" value="2"/>
</dbReference>
<reference evidence="5" key="1">
    <citation type="submission" date="2020-09" db="EMBL/GenBank/DDBJ databases">
        <authorList>
            <person name="Kim M.K."/>
        </authorList>
    </citation>
    <scope>NUCLEOTIDE SEQUENCE</scope>
    <source>
        <strain evidence="5">BT702</strain>
    </source>
</reference>
<feature type="domain" description="HTH araC/xylS-type" evidence="4">
    <location>
        <begin position="191"/>
        <end position="289"/>
    </location>
</feature>